<accession>D7MB75</accession>
<proteinExistence type="predicted"/>
<dbReference type="Gramene" id="fgenesh1_pg.C_scaffold_7000863">
    <property type="protein sequence ID" value="fgenesh1_pg.C_scaffold_7000863"/>
    <property type="gene ID" value="fgenesh1_pg.C_scaffold_7000863"/>
</dbReference>
<organism evidence="3">
    <name type="scientific">Arabidopsis lyrata subsp. lyrata</name>
    <name type="common">Lyre-leaved rock-cress</name>
    <dbReference type="NCBI Taxonomy" id="81972"/>
    <lineage>
        <taxon>Eukaryota</taxon>
        <taxon>Viridiplantae</taxon>
        <taxon>Streptophyta</taxon>
        <taxon>Embryophyta</taxon>
        <taxon>Tracheophyta</taxon>
        <taxon>Spermatophyta</taxon>
        <taxon>Magnoliopsida</taxon>
        <taxon>eudicotyledons</taxon>
        <taxon>Gunneridae</taxon>
        <taxon>Pentapetalae</taxon>
        <taxon>rosids</taxon>
        <taxon>malvids</taxon>
        <taxon>Brassicales</taxon>
        <taxon>Brassicaceae</taxon>
        <taxon>Camelineae</taxon>
        <taxon>Arabidopsis</taxon>
    </lineage>
</organism>
<reference evidence="3" key="1">
    <citation type="journal article" date="2011" name="Nat. Genet.">
        <title>The Arabidopsis lyrata genome sequence and the basis of rapid genome size change.</title>
        <authorList>
            <person name="Hu T.T."/>
            <person name="Pattyn P."/>
            <person name="Bakker E.G."/>
            <person name="Cao J."/>
            <person name="Cheng J.-F."/>
            <person name="Clark R.M."/>
            <person name="Fahlgren N."/>
            <person name="Fawcett J.A."/>
            <person name="Grimwood J."/>
            <person name="Gundlach H."/>
            <person name="Haberer G."/>
            <person name="Hollister J.D."/>
            <person name="Ossowski S."/>
            <person name="Ottilar R.P."/>
            <person name="Salamov A.A."/>
            <person name="Schneeberger K."/>
            <person name="Spannagl M."/>
            <person name="Wang X."/>
            <person name="Yang L."/>
            <person name="Nasrallah M.E."/>
            <person name="Bergelson J."/>
            <person name="Carrington J.C."/>
            <person name="Gaut B.S."/>
            <person name="Schmutz J."/>
            <person name="Mayer K.F.X."/>
            <person name="Van de Peer Y."/>
            <person name="Grigoriev I.V."/>
            <person name="Nordborg M."/>
            <person name="Weigel D."/>
            <person name="Guo Y.-L."/>
        </authorList>
    </citation>
    <scope>NUCLEOTIDE SEQUENCE [LARGE SCALE GENOMIC DNA]</scope>
    <source>
        <strain evidence="3">cv. MN47</strain>
    </source>
</reference>
<sequence length="284" mass="31978">MSNTNEQENATRTNVKRKRFTEMEVDMIMPDPSPKGNNYYSAFEMNLECAKKVPSTNRDQRAATFDLGGICCLFPGNAEELQAAVRSMGRRLTIIKIPSDAARNGFTVPPKIMDVPKARAIFGYLVIMLYKNVNESNFREFSNKRFKALRAVASCIEEGYISVFNDVEDAICCRNSYDMAGYCVVEECLVYPDSPVLKAPELATEIYNAGTILVKSMCYFWDVPEIEDNWGYSDSSRTDLGSKILSSRSLQGNRSLSGPYGSDIHSLRTQDSAETPHNYDWHLL</sequence>
<gene>
    <name evidence="2" type="ORF">ARALYDRAFT_353690</name>
</gene>
<evidence type="ECO:0000313" key="3">
    <source>
        <dbReference type="Proteomes" id="UP000008694"/>
    </source>
</evidence>
<dbReference type="eggNOG" id="ENOG502SXR8">
    <property type="taxonomic scope" value="Eukaryota"/>
</dbReference>
<feature type="region of interest" description="Disordered" evidence="1">
    <location>
        <begin position="250"/>
        <end position="271"/>
    </location>
</feature>
<dbReference type="AlphaFoldDB" id="D7MB75"/>
<evidence type="ECO:0000313" key="2">
    <source>
        <dbReference type="EMBL" id="EFH45592.1"/>
    </source>
</evidence>
<dbReference type="EMBL" id="GL348719">
    <property type="protein sequence ID" value="EFH45592.1"/>
    <property type="molecule type" value="Genomic_DNA"/>
</dbReference>
<name>D7MB75_ARALL</name>
<keyword evidence="3" id="KW-1185">Reference proteome</keyword>
<dbReference type="Proteomes" id="UP000008694">
    <property type="component" value="Unassembled WGS sequence"/>
</dbReference>
<dbReference type="HOGENOM" id="CLU_981218_0_0_1"/>
<protein>
    <submittedName>
        <fullName evidence="2">Uncharacterized protein</fullName>
    </submittedName>
</protein>
<evidence type="ECO:0000256" key="1">
    <source>
        <dbReference type="SAM" id="MobiDB-lite"/>
    </source>
</evidence>